<dbReference type="SUPFAM" id="SSF88659">
    <property type="entry name" value="Sigma3 and sigma4 domains of RNA polymerase sigma factors"/>
    <property type="match status" value="1"/>
</dbReference>
<dbReference type="InterPro" id="IPR032710">
    <property type="entry name" value="NTF2-like_dom_sf"/>
</dbReference>
<dbReference type="PROSITE" id="PS01063">
    <property type="entry name" value="SIGMA70_ECF"/>
    <property type="match status" value="1"/>
</dbReference>
<dbReference type="NCBIfam" id="TIGR02937">
    <property type="entry name" value="sigma70-ECF"/>
    <property type="match status" value="1"/>
</dbReference>
<evidence type="ECO:0000256" key="1">
    <source>
        <dbReference type="ARBA" id="ARBA00010641"/>
    </source>
</evidence>
<evidence type="ECO:0000256" key="7">
    <source>
        <dbReference type="RuleBase" id="RU000716"/>
    </source>
</evidence>
<dbReference type="InterPro" id="IPR039425">
    <property type="entry name" value="RNA_pol_sigma-70-like"/>
</dbReference>
<evidence type="ECO:0000259" key="11">
    <source>
        <dbReference type="Pfam" id="PF12680"/>
    </source>
</evidence>
<evidence type="ECO:0000256" key="8">
    <source>
        <dbReference type="SAM" id="MobiDB-lite"/>
    </source>
</evidence>
<reference evidence="13" key="1">
    <citation type="journal article" date="2019" name="Int. J. Syst. Evol. Microbiol.">
        <title>The Global Catalogue of Microorganisms (GCM) 10K type strain sequencing project: providing services to taxonomists for standard genome sequencing and annotation.</title>
        <authorList>
            <consortium name="The Broad Institute Genomics Platform"/>
            <consortium name="The Broad Institute Genome Sequencing Center for Infectious Disease"/>
            <person name="Wu L."/>
            <person name="Ma J."/>
        </authorList>
    </citation>
    <scope>NUCLEOTIDE SEQUENCE [LARGE SCALE GENOMIC DNA]</scope>
    <source>
        <strain evidence="13">JCM 16013</strain>
    </source>
</reference>
<dbReference type="Gene3D" id="1.10.10.10">
    <property type="entry name" value="Winged helix-like DNA-binding domain superfamily/Winged helix DNA-binding domain"/>
    <property type="match status" value="1"/>
</dbReference>
<name>A0ABP5D702_9ACTN</name>
<feature type="domain" description="RNA polymerase sigma factor 70 region 4 type 2" evidence="10">
    <location>
        <begin position="242"/>
        <end position="292"/>
    </location>
</feature>
<organism evidence="12 13">
    <name type="scientific">Catenulispora subtropica</name>
    <dbReference type="NCBI Taxonomy" id="450798"/>
    <lineage>
        <taxon>Bacteria</taxon>
        <taxon>Bacillati</taxon>
        <taxon>Actinomycetota</taxon>
        <taxon>Actinomycetes</taxon>
        <taxon>Catenulisporales</taxon>
        <taxon>Catenulisporaceae</taxon>
        <taxon>Catenulispora</taxon>
    </lineage>
</organism>
<dbReference type="Proteomes" id="UP001499854">
    <property type="component" value="Unassembled WGS sequence"/>
</dbReference>
<evidence type="ECO:0000256" key="2">
    <source>
        <dbReference type="ARBA" id="ARBA00011344"/>
    </source>
</evidence>
<dbReference type="Gene3D" id="1.10.1740.10">
    <property type="match status" value="1"/>
</dbReference>
<dbReference type="EMBL" id="BAAAQM010000019">
    <property type="protein sequence ID" value="GAA1973694.1"/>
    <property type="molecule type" value="Genomic_DNA"/>
</dbReference>
<dbReference type="InterPro" id="IPR014284">
    <property type="entry name" value="RNA_pol_sigma-70_dom"/>
</dbReference>
<dbReference type="SUPFAM" id="SSF54427">
    <property type="entry name" value="NTF2-like"/>
    <property type="match status" value="1"/>
</dbReference>
<comment type="subunit">
    <text evidence="2">Interacts transiently with the RNA polymerase catalytic core formed by RpoA, RpoB, RpoC and RpoZ (2 alpha, 1 beta, 1 beta' and 1 omega subunit) to form the RNA polymerase holoenzyme that can initiate transcription.</text>
</comment>
<dbReference type="RefSeq" id="WP_344658327.1">
    <property type="nucleotide sequence ID" value="NZ_BAAAQM010000019.1"/>
</dbReference>
<keyword evidence="4 7" id="KW-0731">Sigma factor</keyword>
<keyword evidence="3 7" id="KW-0805">Transcription regulation</keyword>
<proteinExistence type="inferred from homology"/>
<evidence type="ECO:0000313" key="12">
    <source>
        <dbReference type="EMBL" id="GAA1973694.1"/>
    </source>
</evidence>
<dbReference type="Pfam" id="PF08281">
    <property type="entry name" value="Sigma70_r4_2"/>
    <property type="match status" value="1"/>
</dbReference>
<dbReference type="InterPro" id="IPR013249">
    <property type="entry name" value="RNA_pol_sigma70_r4_t2"/>
</dbReference>
<dbReference type="PANTHER" id="PTHR43133:SF65">
    <property type="entry name" value="ECF RNA POLYMERASE SIGMA FACTOR SIGG"/>
    <property type="match status" value="1"/>
</dbReference>
<dbReference type="CDD" id="cd06171">
    <property type="entry name" value="Sigma70_r4"/>
    <property type="match status" value="1"/>
</dbReference>
<accession>A0ABP5D702</accession>
<evidence type="ECO:0000256" key="3">
    <source>
        <dbReference type="ARBA" id="ARBA00023015"/>
    </source>
</evidence>
<dbReference type="Gene3D" id="3.10.450.50">
    <property type="match status" value="1"/>
</dbReference>
<gene>
    <name evidence="12" type="ORF">GCM10009838_37010</name>
</gene>
<evidence type="ECO:0000313" key="13">
    <source>
        <dbReference type="Proteomes" id="UP001499854"/>
    </source>
</evidence>
<evidence type="ECO:0000259" key="10">
    <source>
        <dbReference type="Pfam" id="PF08281"/>
    </source>
</evidence>
<dbReference type="InterPro" id="IPR013325">
    <property type="entry name" value="RNA_pol_sigma_r2"/>
</dbReference>
<dbReference type="InterPro" id="IPR014305">
    <property type="entry name" value="RNA_pol_sigma-G_actinobac"/>
</dbReference>
<evidence type="ECO:0000256" key="6">
    <source>
        <dbReference type="ARBA" id="ARBA00023163"/>
    </source>
</evidence>
<feature type="domain" description="RNA polymerase sigma-70 region 2" evidence="9">
    <location>
        <begin position="112"/>
        <end position="180"/>
    </location>
</feature>
<keyword evidence="6 7" id="KW-0804">Transcription</keyword>
<dbReference type="InterPro" id="IPR037401">
    <property type="entry name" value="SnoaL-like"/>
</dbReference>
<keyword evidence="5 7" id="KW-0238">DNA-binding</keyword>
<dbReference type="PANTHER" id="PTHR43133">
    <property type="entry name" value="RNA POLYMERASE ECF-TYPE SIGMA FACTO"/>
    <property type="match status" value="1"/>
</dbReference>
<dbReference type="InterPro" id="IPR036388">
    <property type="entry name" value="WH-like_DNA-bd_sf"/>
</dbReference>
<dbReference type="SUPFAM" id="SSF88946">
    <property type="entry name" value="Sigma2 domain of RNA polymerase sigma factors"/>
    <property type="match status" value="1"/>
</dbReference>
<feature type="domain" description="SnoaL-like" evidence="11">
    <location>
        <begin position="316"/>
        <end position="418"/>
    </location>
</feature>
<comment type="similarity">
    <text evidence="1 7">Belongs to the sigma-70 factor family. ECF subfamily.</text>
</comment>
<dbReference type="NCBIfam" id="NF006089">
    <property type="entry name" value="PRK08241.1"/>
    <property type="match status" value="1"/>
</dbReference>
<evidence type="ECO:0000256" key="4">
    <source>
        <dbReference type="ARBA" id="ARBA00023082"/>
    </source>
</evidence>
<dbReference type="Pfam" id="PF12680">
    <property type="entry name" value="SnoaL_2"/>
    <property type="match status" value="1"/>
</dbReference>
<dbReference type="Pfam" id="PF04542">
    <property type="entry name" value="Sigma70_r2"/>
    <property type="match status" value="1"/>
</dbReference>
<dbReference type="NCBIfam" id="TIGR02960">
    <property type="entry name" value="SigX5"/>
    <property type="match status" value="1"/>
</dbReference>
<keyword evidence="13" id="KW-1185">Reference proteome</keyword>
<comment type="caution">
    <text evidence="12">The sequence shown here is derived from an EMBL/GenBank/DDBJ whole genome shotgun (WGS) entry which is preliminary data.</text>
</comment>
<evidence type="ECO:0000256" key="5">
    <source>
        <dbReference type="ARBA" id="ARBA00023125"/>
    </source>
</evidence>
<sequence>MVDGGRCSVCGAALPPRGRGRRAVYCSAGCRQRAYRERTRPQADKDPATLVADVERRAREMVLDPAAVFRKEVEALSGVVRELRKVALAVKEDRAREEEPGPGPSEEAFADLLTSHRRHLHLLCYRMVGSYDDADDLLQETFLRAWRDRDSFEHRSAARTWLHRIATNVCLDHLRRTGRRPQRYTPLPGIDSGPGEPPERMPWLQPYPDRRLDDILDEIPAVDESTAPESAAVSRETLELVFLAALQHLPPRQRAVLIYRDVLGRPAEETAGILAMSVPAANSALQRARQTLRERLPARRTEWTAAGRTREEQDIVERYVFAAEHADLAMMAELLSADAVLTMPPNAVWFTGREAILAQVAATFDPASPRFFGRWRFVPTAANRMPAVAGYVQRPGTSVYRAHNLDVLRVENGRIVEITTFETHLIAACGLPLTLPMRNPVADV</sequence>
<dbReference type="InterPro" id="IPR013324">
    <property type="entry name" value="RNA_pol_sigma_r3/r4-like"/>
</dbReference>
<protein>
    <recommendedName>
        <fullName evidence="7">RNA polymerase sigma factor</fullName>
    </recommendedName>
</protein>
<feature type="region of interest" description="Disordered" evidence="8">
    <location>
        <begin position="181"/>
        <end position="200"/>
    </location>
</feature>
<dbReference type="InterPro" id="IPR000838">
    <property type="entry name" value="RNA_pol_sigma70_ECF_CS"/>
</dbReference>
<evidence type="ECO:0000259" key="9">
    <source>
        <dbReference type="Pfam" id="PF04542"/>
    </source>
</evidence>
<dbReference type="InterPro" id="IPR007627">
    <property type="entry name" value="RNA_pol_sigma70_r2"/>
</dbReference>